<dbReference type="EMBL" id="JAPZBU010000009">
    <property type="protein sequence ID" value="KAJ5385676.1"/>
    <property type="molecule type" value="Genomic_DNA"/>
</dbReference>
<accession>A0A9W9VM60</accession>
<sequence>MIAAAALLRPKIQPKTVQPSLGARLGRPQLGKRLTMITYYGRQLQMNHSCPLWNPLPTRIRPVRSFIYSHARLTHWTAKHVGNQMFTAITRDRSAHTATNSKPFAST</sequence>
<gene>
    <name evidence="1" type="ORF">N7509_008217</name>
</gene>
<name>A0A9W9VM60_9EURO</name>
<proteinExistence type="predicted"/>
<dbReference type="RefSeq" id="XP_056483474.1">
    <property type="nucleotide sequence ID" value="XM_056632854.1"/>
</dbReference>
<evidence type="ECO:0000313" key="2">
    <source>
        <dbReference type="Proteomes" id="UP001147747"/>
    </source>
</evidence>
<evidence type="ECO:0000313" key="1">
    <source>
        <dbReference type="EMBL" id="KAJ5385676.1"/>
    </source>
</evidence>
<dbReference type="Proteomes" id="UP001147747">
    <property type="component" value="Unassembled WGS sequence"/>
</dbReference>
<reference evidence="1" key="1">
    <citation type="submission" date="2022-12" db="EMBL/GenBank/DDBJ databases">
        <authorList>
            <person name="Petersen C."/>
        </authorList>
    </citation>
    <scope>NUCLEOTIDE SEQUENCE</scope>
    <source>
        <strain evidence="1">IBT 29677</strain>
    </source>
</reference>
<dbReference type="AlphaFoldDB" id="A0A9W9VM60"/>
<keyword evidence="2" id="KW-1185">Reference proteome</keyword>
<protein>
    <submittedName>
        <fullName evidence="1">Uncharacterized protein</fullName>
    </submittedName>
</protein>
<reference evidence="1" key="2">
    <citation type="journal article" date="2023" name="IMA Fungus">
        <title>Comparative genomic study of the Penicillium genus elucidates a diverse pangenome and 15 lateral gene transfer events.</title>
        <authorList>
            <person name="Petersen C."/>
            <person name="Sorensen T."/>
            <person name="Nielsen M.R."/>
            <person name="Sondergaard T.E."/>
            <person name="Sorensen J.L."/>
            <person name="Fitzpatrick D.A."/>
            <person name="Frisvad J.C."/>
            <person name="Nielsen K.L."/>
        </authorList>
    </citation>
    <scope>NUCLEOTIDE SEQUENCE</scope>
    <source>
        <strain evidence="1">IBT 29677</strain>
    </source>
</reference>
<dbReference type="GeneID" id="81371834"/>
<organism evidence="1 2">
    <name type="scientific">Penicillium cosmopolitanum</name>
    <dbReference type="NCBI Taxonomy" id="1131564"/>
    <lineage>
        <taxon>Eukaryota</taxon>
        <taxon>Fungi</taxon>
        <taxon>Dikarya</taxon>
        <taxon>Ascomycota</taxon>
        <taxon>Pezizomycotina</taxon>
        <taxon>Eurotiomycetes</taxon>
        <taxon>Eurotiomycetidae</taxon>
        <taxon>Eurotiales</taxon>
        <taxon>Aspergillaceae</taxon>
        <taxon>Penicillium</taxon>
    </lineage>
</organism>
<comment type="caution">
    <text evidence="1">The sequence shown here is derived from an EMBL/GenBank/DDBJ whole genome shotgun (WGS) entry which is preliminary data.</text>
</comment>